<dbReference type="EMBL" id="JMSE01000296">
    <property type="protein sequence ID" value="KDN70772.1"/>
    <property type="molecule type" value="Genomic_DNA"/>
</dbReference>
<accession>A0A066XPG9</accession>
<sequence length="325" mass="36703">MAKTSQKARRSVKPLTSWTRFRLPREQEWPTWSVDHAHAGGHYGPLKGVKGCLKAWLGRMVDDPEQAVYIIDWTNLEALKNFQSSPACAEFLQGLPESNDDSQVSVESGSAPREITSDDTSSSSTPAASRFLVFQHVTPAVTPDVEEGRVIVTAFLVPRKVDSVSSMWKEDFEQAFSFFVPRGFEPVVAQRKFLSKFSHVWFGVLSEDRWVEDKFGKPDDDNGSGQGRTIICHFHLWPWRCGATPEMEAASAADSQAREAWGRAIAQVMPPATAWVQERWEIRSVPYPPAPEHDSEELSEFDKEQEELTKLFFKEHGLEKDESSE</sequence>
<reference evidence="3" key="1">
    <citation type="journal article" date="2014" name="Genome Announc.">
        <title>Draft genome sequence of Colletotrichum sublineola, a destructive pathogen of cultivated sorghum.</title>
        <authorList>
            <person name="Baroncelli R."/>
            <person name="Sanz-Martin J.M."/>
            <person name="Rech G.E."/>
            <person name="Sukno S.A."/>
            <person name="Thon M.R."/>
        </authorList>
    </citation>
    <scope>NUCLEOTIDE SEQUENCE [LARGE SCALE GENOMIC DNA]</scope>
    <source>
        <strain evidence="3">TX430BB</strain>
    </source>
</reference>
<dbReference type="InterPro" id="IPR011008">
    <property type="entry name" value="Dimeric_a/b-barrel"/>
</dbReference>
<evidence type="ECO:0008006" key="4">
    <source>
        <dbReference type="Google" id="ProtNLM"/>
    </source>
</evidence>
<feature type="region of interest" description="Disordered" evidence="1">
    <location>
        <begin position="98"/>
        <end position="125"/>
    </location>
</feature>
<dbReference type="SUPFAM" id="SSF54909">
    <property type="entry name" value="Dimeric alpha+beta barrel"/>
    <property type="match status" value="1"/>
</dbReference>
<name>A0A066XPG9_COLSU</name>
<dbReference type="STRING" id="1173701.A0A066XPG9"/>
<evidence type="ECO:0000313" key="3">
    <source>
        <dbReference type="Proteomes" id="UP000027238"/>
    </source>
</evidence>
<evidence type="ECO:0000313" key="2">
    <source>
        <dbReference type="EMBL" id="KDN70772.1"/>
    </source>
</evidence>
<protein>
    <recommendedName>
        <fullName evidence="4">ABM domain-containing protein</fullName>
    </recommendedName>
</protein>
<proteinExistence type="predicted"/>
<dbReference type="AlphaFoldDB" id="A0A066XPG9"/>
<dbReference type="Gene3D" id="3.30.70.100">
    <property type="match status" value="1"/>
</dbReference>
<evidence type="ECO:0000256" key="1">
    <source>
        <dbReference type="SAM" id="MobiDB-lite"/>
    </source>
</evidence>
<organism evidence="2 3">
    <name type="scientific">Colletotrichum sublineola</name>
    <name type="common">Sorghum anthracnose fungus</name>
    <dbReference type="NCBI Taxonomy" id="1173701"/>
    <lineage>
        <taxon>Eukaryota</taxon>
        <taxon>Fungi</taxon>
        <taxon>Dikarya</taxon>
        <taxon>Ascomycota</taxon>
        <taxon>Pezizomycotina</taxon>
        <taxon>Sordariomycetes</taxon>
        <taxon>Hypocreomycetidae</taxon>
        <taxon>Glomerellales</taxon>
        <taxon>Glomerellaceae</taxon>
        <taxon>Colletotrichum</taxon>
        <taxon>Colletotrichum graminicola species complex</taxon>
    </lineage>
</organism>
<dbReference type="HOGENOM" id="CLU_075851_0_0_1"/>
<dbReference type="Proteomes" id="UP000027238">
    <property type="component" value="Unassembled WGS sequence"/>
</dbReference>
<gene>
    <name evidence="2" type="ORF">CSUB01_09789</name>
</gene>
<keyword evidence="3" id="KW-1185">Reference proteome</keyword>
<dbReference type="OMA" id="AWVQERW"/>
<dbReference type="OrthoDB" id="5142818at2759"/>
<comment type="caution">
    <text evidence="2">The sequence shown here is derived from an EMBL/GenBank/DDBJ whole genome shotgun (WGS) entry which is preliminary data.</text>
</comment>
<dbReference type="eggNOG" id="ENOG502RB41">
    <property type="taxonomic scope" value="Eukaryota"/>
</dbReference>